<evidence type="ECO:0008006" key="4">
    <source>
        <dbReference type="Google" id="ProtNLM"/>
    </source>
</evidence>
<dbReference type="KEGG" id="cai:Caci_2050"/>
<dbReference type="InParanoid" id="C7QFZ3"/>
<dbReference type="RefSeq" id="WP_012786263.1">
    <property type="nucleotide sequence ID" value="NC_013131.1"/>
</dbReference>
<accession>C7QFZ3</accession>
<dbReference type="Proteomes" id="UP000000851">
    <property type="component" value="Chromosome"/>
</dbReference>
<proteinExistence type="predicted"/>
<keyword evidence="1" id="KW-0472">Membrane</keyword>
<dbReference type="AlphaFoldDB" id="C7QFZ3"/>
<gene>
    <name evidence="2" type="ordered locus">Caci_2050</name>
</gene>
<name>C7QFZ3_CATAD</name>
<dbReference type="EMBL" id="CP001700">
    <property type="protein sequence ID" value="ACU70970.1"/>
    <property type="molecule type" value="Genomic_DNA"/>
</dbReference>
<protein>
    <recommendedName>
        <fullName evidence="4">Integral membrane protein</fullName>
    </recommendedName>
</protein>
<reference evidence="2 3" key="1">
    <citation type="journal article" date="2009" name="Stand. Genomic Sci.">
        <title>Complete genome sequence of Catenulispora acidiphila type strain (ID 139908).</title>
        <authorList>
            <person name="Copeland A."/>
            <person name="Lapidus A."/>
            <person name="Glavina Del Rio T."/>
            <person name="Nolan M."/>
            <person name="Lucas S."/>
            <person name="Chen F."/>
            <person name="Tice H."/>
            <person name="Cheng J.F."/>
            <person name="Bruce D."/>
            <person name="Goodwin L."/>
            <person name="Pitluck S."/>
            <person name="Mikhailova N."/>
            <person name="Pati A."/>
            <person name="Ivanova N."/>
            <person name="Mavromatis K."/>
            <person name="Chen A."/>
            <person name="Palaniappan K."/>
            <person name="Chain P."/>
            <person name="Land M."/>
            <person name="Hauser L."/>
            <person name="Chang Y.J."/>
            <person name="Jeffries C.D."/>
            <person name="Chertkov O."/>
            <person name="Brettin T."/>
            <person name="Detter J.C."/>
            <person name="Han C."/>
            <person name="Ali Z."/>
            <person name="Tindall B.J."/>
            <person name="Goker M."/>
            <person name="Bristow J."/>
            <person name="Eisen J.A."/>
            <person name="Markowitz V."/>
            <person name="Hugenholtz P."/>
            <person name="Kyrpides N.C."/>
            <person name="Klenk H.P."/>
        </authorList>
    </citation>
    <scope>NUCLEOTIDE SEQUENCE [LARGE SCALE GENOMIC DNA]</scope>
    <source>
        <strain evidence="3">DSM 44928 / JCM 14897 / NBRC 102108 / NRRL B-24433 / ID139908</strain>
    </source>
</reference>
<feature type="transmembrane region" description="Helical" evidence="1">
    <location>
        <begin position="101"/>
        <end position="122"/>
    </location>
</feature>
<keyword evidence="3" id="KW-1185">Reference proteome</keyword>
<evidence type="ECO:0000313" key="3">
    <source>
        <dbReference type="Proteomes" id="UP000000851"/>
    </source>
</evidence>
<evidence type="ECO:0000313" key="2">
    <source>
        <dbReference type="EMBL" id="ACU70970.1"/>
    </source>
</evidence>
<feature type="transmembrane region" description="Helical" evidence="1">
    <location>
        <begin position="251"/>
        <end position="271"/>
    </location>
</feature>
<feature type="transmembrane region" description="Helical" evidence="1">
    <location>
        <begin position="72"/>
        <end position="89"/>
    </location>
</feature>
<dbReference type="HOGENOM" id="CLU_069617_0_0_11"/>
<feature type="transmembrane region" description="Helical" evidence="1">
    <location>
        <begin position="142"/>
        <end position="162"/>
    </location>
</feature>
<feature type="transmembrane region" description="Helical" evidence="1">
    <location>
        <begin position="174"/>
        <end position="195"/>
    </location>
</feature>
<evidence type="ECO:0000256" key="1">
    <source>
        <dbReference type="SAM" id="Phobius"/>
    </source>
</evidence>
<feature type="transmembrane region" description="Helical" evidence="1">
    <location>
        <begin position="36"/>
        <end position="57"/>
    </location>
</feature>
<keyword evidence="1" id="KW-1133">Transmembrane helix</keyword>
<sequence length="273" mass="29057">MTAATSASAAPPHPAPPAWWVAVREIWTHGRRIERVCYVLGLVLITSGAFHFTVFFIRGGPWEGPVSWRKPTTFGLSFGLTLIAVAWVASSLKLSERTRALALGIFAADCFVEVGGITLQAWRHVPSHIDMQGSFNTGVSMTLAVGGGILVLVLGRLAFAAFRGDPDQAPSMRLALRAGFLTLMIGLLSGAAMIARGTSEANTGHQQQAYQDLGFLKLVHGISLHGVLVLPTLAWALTLTSWPEPKRTRTVALAASAYGIAIAAALVFDLATM</sequence>
<dbReference type="eggNOG" id="ENOG502ZBYF">
    <property type="taxonomic scope" value="Bacteria"/>
</dbReference>
<organism evidence="2 3">
    <name type="scientific">Catenulispora acidiphila (strain DSM 44928 / JCM 14897 / NBRC 102108 / NRRL B-24433 / ID139908)</name>
    <dbReference type="NCBI Taxonomy" id="479433"/>
    <lineage>
        <taxon>Bacteria</taxon>
        <taxon>Bacillati</taxon>
        <taxon>Actinomycetota</taxon>
        <taxon>Actinomycetes</taxon>
        <taxon>Catenulisporales</taxon>
        <taxon>Catenulisporaceae</taxon>
        <taxon>Catenulispora</taxon>
    </lineage>
</organism>
<feature type="transmembrane region" description="Helical" evidence="1">
    <location>
        <begin position="215"/>
        <end position="239"/>
    </location>
</feature>
<keyword evidence="1" id="KW-0812">Transmembrane</keyword>